<dbReference type="SUPFAM" id="SSF50969">
    <property type="entry name" value="YVTN repeat-like/Quinoprotein amine dehydrogenase"/>
    <property type="match status" value="1"/>
</dbReference>
<evidence type="ECO:0000313" key="4">
    <source>
        <dbReference type="Proteomes" id="UP000245697"/>
    </source>
</evidence>
<evidence type="ECO:0000313" key="3">
    <source>
        <dbReference type="EMBL" id="PWK31005.1"/>
    </source>
</evidence>
<accession>A0A316EHS6</accession>
<reference evidence="3 4" key="1">
    <citation type="submission" date="2018-05" db="EMBL/GenBank/DDBJ databases">
        <title>Genomic Encyclopedia of Archaeal and Bacterial Type Strains, Phase II (KMG-II): from individual species to whole genera.</title>
        <authorList>
            <person name="Goeker M."/>
        </authorList>
    </citation>
    <scope>NUCLEOTIDE SEQUENCE [LARGE SCALE GENOMIC DNA]</scope>
    <source>
        <strain evidence="3 4">DSM 45184</strain>
    </source>
</reference>
<dbReference type="RefSeq" id="WP_109602294.1">
    <property type="nucleotide sequence ID" value="NZ_BONA01000091.1"/>
</dbReference>
<evidence type="ECO:0000256" key="2">
    <source>
        <dbReference type="SAM" id="MobiDB-lite"/>
    </source>
</evidence>
<sequence length="763" mass="81675">MIDFERLDRALTGTARVVGLVGPPGSGRTALASAYCARPEIIRRFRGIGRISLGTPPDTPGWLPWPDSPAAAELTLQIARTLKQWGSHEPRRYHQMREPVAADQAAAELAAWGDGRLLVVDEVVSAEQVAMFEGYQRRGRLLLITEHVSLLPRGAVVVWAPSPPGEPGPRPEPRPLPEPNPLVTDPRWMSERLAEDGAPGLAADLALAWAARADPAVVAVARTLRDEEDAFAAVREPRTLAALVSALLPVAPAEEYRPGPPYLVNRWPSPGRFGAALIRRIPVEEAENELTDILVTRNSLWTVTSDPFHGGAEISRWEPLSGRRLIRLTLKEAGAVRIAVAPDDSWLAYSTPSDAGFNVADPVTRRIHGFIPGRVAAAAPDGTWLAVADEQGVVRIHDTGTLSLNHQISVHWAQVTALAVAPDGSWLASAGKDGTVRIIEVATGRPGRAVTVGEVTHLAAVPGGKWLAAAGPYGVHLIQPSTGRNRRIHAGGGVPHALAVAGDGSWLAAAYDGAGLLVFDTTTGDLRHAPPVPAGFFPRWSRVRLAAAPDGSWLAAGNPMRIYDPVTGEHRGGFPAETWSSRAVAPDGSWMAAHAGHDVVILDLHARPVPGAEPGHADLFQDLFVAPDGSWLATRSAQEAPRFWDATNGRRLPVQAADVTFEATPTAETGDAVRSAHDGHTIISADVSPDGRWLAVLDLPDAYHRRLRHSWLRVYDRAASLEVAAVPVLEIALGCRWSPDGTALFVWGGDGVQGFTWVTQSRV</sequence>
<keyword evidence="4" id="KW-1185">Reference proteome</keyword>
<dbReference type="PANTHER" id="PTHR19879">
    <property type="entry name" value="TRANSCRIPTION INITIATION FACTOR TFIID"/>
    <property type="match status" value="1"/>
</dbReference>
<proteinExistence type="predicted"/>
<organism evidence="3 4">
    <name type="scientific">Actinoplanes xinjiangensis</name>
    <dbReference type="NCBI Taxonomy" id="512350"/>
    <lineage>
        <taxon>Bacteria</taxon>
        <taxon>Bacillati</taxon>
        <taxon>Actinomycetota</taxon>
        <taxon>Actinomycetes</taxon>
        <taxon>Micromonosporales</taxon>
        <taxon>Micromonosporaceae</taxon>
        <taxon>Actinoplanes</taxon>
    </lineage>
</organism>
<dbReference type="EMBL" id="QGGR01000035">
    <property type="protein sequence ID" value="PWK31005.1"/>
    <property type="molecule type" value="Genomic_DNA"/>
</dbReference>
<dbReference type="SUPFAM" id="SSF50998">
    <property type="entry name" value="Quinoprotein alcohol dehydrogenase-like"/>
    <property type="match status" value="1"/>
</dbReference>
<protein>
    <submittedName>
        <fullName evidence="3">WD40 repeat protein</fullName>
    </submittedName>
</protein>
<dbReference type="Pfam" id="PF00400">
    <property type="entry name" value="WD40"/>
    <property type="match status" value="1"/>
</dbReference>
<name>A0A316EHS6_9ACTN</name>
<dbReference type="SUPFAM" id="SSF52540">
    <property type="entry name" value="P-loop containing nucleoside triphosphate hydrolases"/>
    <property type="match status" value="1"/>
</dbReference>
<dbReference type="InterPro" id="IPR011047">
    <property type="entry name" value="Quinoprotein_ADH-like_sf"/>
</dbReference>
<dbReference type="PANTHER" id="PTHR19879:SF9">
    <property type="entry name" value="TRANSCRIPTION INITIATION FACTOR TFIID SUBUNIT 5"/>
    <property type="match status" value="1"/>
</dbReference>
<dbReference type="InterPro" id="IPR001680">
    <property type="entry name" value="WD40_rpt"/>
</dbReference>
<gene>
    <name evidence="3" type="ORF">BC793_1352</name>
</gene>
<keyword evidence="1" id="KW-0853">WD repeat</keyword>
<evidence type="ECO:0000256" key="1">
    <source>
        <dbReference type="PROSITE-ProRule" id="PRU00221"/>
    </source>
</evidence>
<dbReference type="InterPro" id="IPR011044">
    <property type="entry name" value="Quino_amine_DH_bsu"/>
</dbReference>
<dbReference type="OrthoDB" id="414967at2"/>
<dbReference type="SMART" id="SM00320">
    <property type="entry name" value="WD40"/>
    <property type="match status" value="4"/>
</dbReference>
<feature type="region of interest" description="Disordered" evidence="2">
    <location>
        <begin position="162"/>
        <end position="184"/>
    </location>
</feature>
<comment type="caution">
    <text evidence="3">The sequence shown here is derived from an EMBL/GenBank/DDBJ whole genome shotgun (WGS) entry which is preliminary data.</text>
</comment>
<dbReference type="InterPro" id="IPR027417">
    <property type="entry name" value="P-loop_NTPase"/>
</dbReference>
<feature type="repeat" description="WD" evidence="1">
    <location>
        <begin position="408"/>
        <end position="449"/>
    </location>
</feature>
<dbReference type="InterPro" id="IPR015943">
    <property type="entry name" value="WD40/YVTN_repeat-like_dom_sf"/>
</dbReference>
<dbReference type="AlphaFoldDB" id="A0A316EHS6"/>
<dbReference type="Gene3D" id="2.130.10.10">
    <property type="entry name" value="YVTN repeat-like/Quinoprotein amine dehydrogenase"/>
    <property type="match status" value="2"/>
</dbReference>
<dbReference type="PROSITE" id="PS50294">
    <property type="entry name" value="WD_REPEATS_REGION"/>
    <property type="match status" value="1"/>
</dbReference>
<dbReference type="Proteomes" id="UP000245697">
    <property type="component" value="Unassembled WGS sequence"/>
</dbReference>
<dbReference type="Gene3D" id="3.40.50.300">
    <property type="entry name" value="P-loop containing nucleotide triphosphate hydrolases"/>
    <property type="match status" value="1"/>
</dbReference>
<dbReference type="PROSITE" id="PS50082">
    <property type="entry name" value="WD_REPEATS_2"/>
    <property type="match status" value="1"/>
</dbReference>